<keyword evidence="7 14" id="KW-0812">Transmembrane</keyword>
<keyword evidence="10 14" id="KW-1133">Transmembrane helix</keyword>
<dbReference type="Proteomes" id="UP001153069">
    <property type="component" value="Unassembled WGS sequence"/>
</dbReference>
<comment type="pathway">
    <text evidence="3">Lipid metabolism.</text>
</comment>
<name>A0A9N8D927_9STRA</name>
<evidence type="ECO:0000256" key="4">
    <source>
        <dbReference type="ARBA" id="ARBA00005420"/>
    </source>
</evidence>
<evidence type="ECO:0000256" key="11">
    <source>
        <dbReference type="ARBA" id="ARBA00023098"/>
    </source>
</evidence>
<keyword evidence="11" id="KW-0443">Lipid metabolism</keyword>
<dbReference type="EMBL" id="CAICTM010000043">
    <property type="protein sequence ID" value="CAB9498663.1"/>
    <property type="molecule type" value="Genomic_DNA"/>
</dbReference>
<feature type="transmembrane region" description="Helical" evidence="14">
    <location>
        <begin position="22"/>
        <end position="46"/>
    </location>
</feature>
<dbReference type="PANTHER" id="PTHR12317:SF0">
    <property type="entry name" value="ACYLTRANSFERASE"/>
    <property type="match status" value="1"/>
</dbReference>
<evidence type="ECO:0000256" key="7">
    <source>
        <dbReference type="ARBA" id="ARBA00022692"/>
    </source>
</evidence>
<proteinExistence type="inferred from homology"/>
<evidence type="ECO:0000313" key="16">
    <source>
        <dbReference type="Proteomes" id="UP001153069"/>
    </source>
</evidence>
<dbReference type="GO" id="GO:0006071">
    <property type="term" value="P:glycerol metabolic process"/>
    <property type="evidence" value="ECO:0007669"/>
    <property type="project" value="UniProtKB-KW"/>
</dbReference>
<evidence type="ECO:0000256" key="14">
    <source>
        <dbReference type="RuleBase" id="RU367023"/>
    </source>
</evidence>
<dbReference type="EC" id="2.3.1.-" evidence="14"/>
<keyword evidence="6 14" id="KW-0808">Transferase</keyword>
<feature type="transmembrane region" description="Helical" evidence="14">
    <location>
        <begin position="53"/>
        <end position="71"/>
    </location>
</feature>
<dbReference type="InterPro" id="IPR007130">
    <property type="entry name" value="DAGAT"/>
</dbReference>
<keyword evidence="12 14" id="KW-0472">Membrane</keyword>
<sequence length="341" mass="38051">MPPKTVKALAPDPTKVTAAEKILGAGAIFLFVSTWIASIFSPFILASSLWKGQYVRTGGIILITILAYLPWEKGNLAADAHNVIYGYFPLYFKSLSLEFEGDELPPEATNNNSPDNNKSKQKHQQTFYAIHPHGAFSFGWATLFCHLQNVRFCFAPPLFASPFFRLFTRIVGKPGSAGKAAMISYMRKGEDLALPPGGFEEATLTCPGKDRVYIKTRAGFVKLCLQHGIAIRPVYVFGEHGLYWNIQGAWDFRINTLNKKMGMPAIVTWGHPLVPLLPRNTVDMKIVVGAPIELPKIETPTKEEVSKWHSKYMTALQKLYEDHKEAAYGSEVAKTSKLEVW</sequence>
<comment type="subcellular location">
    <subcellularLocation>
        <location evidence="1 14">Endoplasmic reticulum membrane</location>
        <topology evidence="1 14">Multi-pass membrane protein</topology>
    </subcellularLocation>
</comment>
<keyword evidence="8" id="KW-0319">Glycerol metabolism</keyword>
<evidence type="ECO:0000256" key="3">
    <source>
        <dbReference type="ARBA" id="ARBA00005189"/>
    </source>
</evidence>
<evidence type="ECO:0000256" key="8">
    <source>
        <dbReference type="ARBA" id="ARBA00022798"/>
    </source>
</evidence>
<evidence type="ECO:0000256" key="12">
    <source>
        <dbReference type="ARBA" id="ARBA00023136"/>
    </source>
</evidence>
<evidence type="ECO:0000256" key="2">
    <source>
        <dbReference type="ARBA" id="ARBA00004771"/>
    </source>
</evidence>
<gene>
    <name evidence="15" type="ORF">SEMRO_43_G025900.1</name>
</gene>
<reference evidence="15" key="1">
    <citation type="submission" date="2020-06" db="EMBL/GenBank/DDBJ databases">
        <authorList>
            <consortium name="Plant Systems Biology data submission"/>
        </authorList>
    </citation>
    <scope>NUCLEOTIDE SEQUENCE</scope>
    <source>
        <strain evidence="15">D6</strain>
    </source>
</reference>
<comment type="pathway">
    <text evidence="2">Glycerolipid metabolism; triacylglycerol biosynthesis.</text>
</comment>
<comment type="similarity">
    <text evidence="4 14">Belongs to the diacylglycerol acyltransferase family.</text>
</comment>
<evidence type="ECO:0000256" key="10">
    <source>
        <dbReference type="ARBA" id="ARBA00022989"/>
    </source>
</evidence>
<keyword evidence="13 15" id="KW-0012">Acyltransferase</keyword>
<accession>A0A9N8D927</accession>
<evidence type="ECO:0000256" key="6">
    <source>
        <dbReference type="ARBA" id="ARBA00022679"/>
    </source>
</evidence>
<keyword evidence="5" id="KW-0444">Lipid biosynthesis</keyword>
<keyword evidence="16" id="KW-1185">Reference proteome</keyword>
<keyword evidence="9 14" id="KW-0256">Endoplasmic reticulum</keyword>
<evidence type="ECO:0000256" key="5">
    <source>
        <dbReference type="ARBA" id="ARBA00022516"/>
    </source>
</evidence>
<protein>
    <recommendedName>
        <fullName evidence="14">Acyltransferase</fullName>
        <ecNumber evidence="14">2.3.1.-</ecNumber>
    </recommendedName>
</protein>
<dbReference type="GO" id="GO:0005789">
    <property type="term" value="C:endoplasmic reticulum membrane"/>
    <property type="evidence" value="ECO:0007669"/>
    <property type="project" value="UniProtKB-SubCell"/>
</dbReference>
<dbReference type="AlphaFoldDB" id="A0A9N8D927"/>
<evidence type="ECO:0000256" key="1">
    <source>
        <dbReference type="ARBA" id="ARBA00004477"/>
    </source>
</evidence>
<dbReference type="GO" id="GO:0004144">
    <property type="term" value="F:diacylglycerol O-acyltransferase activity"/>
    <property type="evidence" value="ECO:0007669"/>
    <property type="project" value="TreeGrafter"/>
</dbReference>
<dbReference type="GO" id="GO:0019432">
    <property type="term" value="P:triglyceride biosynthetic process"/>
    <property type="evidence" value="ECO:0007669"/>
    <property type="project" value="TreeGrafter"/>
</dbReference>
<dbReference type="OrthoDB" id="264532at2759"/>
<evidence type="ECO:0000256" key="9">
    <source>
        <dbReference type="ARBA" id="ARBA00022824"/>
    </source>
</evidence>
<dbReference type="Pfam" id="PF03982">
    <property type="entry name" value="DAGAT"/>
    <property type="match status" value="1"/>
</dbReference>
<evidence type="ECO:0000256" key="13">
    <source>
        <dbReference type="ARBA" id="ARBA00023315"/>
    </source>
</evidence>
<evidence type="ECO:0000313" key="15">
    <source>
        <dbReference type="EMBL" id="CAB9498663.1"/>
    </source>
</evidence>
<comment type="caution">
    <text evidence="15">The sequence shown here is derived from an EMBL/GenBank/DDBJ whole genome shotgun (WGS) entry which is preliminary data.</text>
</comment>
<dbReference type="PANTHER" id="PTHR12317">
    <property type="entry name" value="DIACYLGLYCEROL O-ACYLTRANSFERASE"/>
    <property type="match status" value="1"/>
</dbReference>
<organism evidence="15 16">
    <name type="scientific">Seminavis robusta</name>
    <dbReference type="NCBI Taxonomy" id="568900"/>
    <lineage>
        <taxon>Eukaryota</taxon>
        <taxon>Sar</taxon>
        <taxon>Stramenopiles</taxon>
        <taxon>Ochrophyta</taxon>
        <taxon>Bacillariophyta</taxon>
        <taxon>Bacillariophyceae</taxon>
        <taxon>Bacillariophycidae</taxon>
        <taxon>Naviculales</taxon>
        <taxon>Naviculaceae</taxon>
        <taxon>Seminavis</taxon>
    </lineage>
</organism>